<dbReference type="Pfam" id="PF16884">
    <property type="entry name" value="ADH_N_2"/>
    <property type="match status" value="1"/>
</dbReference>
<accession>A0ABN2S8C5</accession>
<dbReference type="InterPro" id="IPR041694">
    <property type="entry name" value="ADH_N_2"/>
</dbReference>
<dbReference type="SUPFAM" id="SSF51735">
    <property type="entry name" value="NAD(P)-binding Rossmann-fold domains"/>
    <property type="match status" value="1"/>
</dbReference>
<gene>
    <name evidence="4" type="ORF">GCM10009838_49690</name>
</gene>
<evidence type="ECO:0000259" key="3">
    <source>
        <dbReference type="Pfam" id="PF16884"/>
    </source>
</evidence>
<evidence type="ECO:0000256" key="1">
    <source>
        <dbReference type="ARBA" id="ARBA00023002"/>
    </source>
</evidence>
<dbReference type="PANTHER" id="PTHR43205:SF7">
    <property type="entry name" value="PROSTAGLANDIN REDUCTASE 1"/>
    <property type="match status" value="1"/>
</dbReference>
<dbReference type="EMBL" id="BAAAQM010000029">
    <property type="protein sequence ID" value="GAA1982280.1"/>
    <property type="molecule type" value="Genomic_DNA"/>
</dbReference>
<keyword evidence="5" id="KW-1185">Reference proteome</keyword>
<dbReference type="InterPro" id="IPR011032">
    <property type="entry name" value="GroES-like_sf"/>
</dbReference>
<dbReference type="Proteomes" id="UP001499854">
    <property type="component" value="Unassembled WGS sequence"/>
</dbReference>
<dbReference type="SUPFAM" id="SSF50129">
    <property type="entry name" value="GroES-like"/>
    <property type="match status" value="1"/>
</dbReference>
<keyword evidence="1" id="KW-0560">Oxidoreductase</keyword>
<reference evidence="4 5" key="1">
    <citation type="journal article" date="2019" name="Int. J. Syst. Evol. Microbiol.">
        <title>The Global Catalogue of Microorganisms (GCM) 10K type strain sequencing project: providing services to taxonomists for standard genome sequencing and annotation.</title>
        <authorList>
            <consortium name="The Broad Institute Genomics Platform"/>
            <consortium name="The Broad Institute Genome Sequencing Center for Infectious Disease"/>
            <person name="Wu L."/>
            <person name="Ma J."/>
        </authorList>
    </citation>
    <scope>NUCLEOTIDE SEQUENCE [LARGE SCALE GENOMIC DNA]</scope>
    <source>
        <strain evidence="4 5">JCM 16013</strain>
    </source>
</reference>
<dbReference type="InterPro" id="IPR036291">
    <property type="entry name" value="NAD(P)-bd_dom_sf"/>
</dbReference>
<sequence length="345" mass="36664">MADFLTIQLSGRTFDELRAEQFSVAPLEIAPLKPGQALVANIYLCVGAEAERTVRHGWHLHTPMPSGPAIGEIVESRAAALPVGSVVVHDGGWSTHTVVTAGRPDVTVVDRTDRLPLTFQFSVLGTPGLSAWAGVREVLRLQAEERLLVAAAPSPTGYLVTRTAELHGVHDVRAGLTSPVARDGSGSARVLDALGALAAETGFEPFDAAWTDLPVEQLSEVGALVRDGGRIAAVHPSVVAQPPGLLRSHSGTTTVEVRGYLAAHYAYLRSTALAYLRNHVVARRITPRETTVRGFENVVEVFLGVLSGVYQDPVIVQITDPPTAPAPCSFTAHKPQGTTDENHDA</sequence>
<protein>
    <submittedName>
        <fullName evidence="4">NADP-dependent oxidoreductase</fullName>
    </submittedName>
</protein>
<feature type="domain" description="Oxidoreductase N-terminal" evidence="3">
    <location>
        <begin position="7"/>
        <end position="101"/>
    </location>
</feature>
<comment type="caution">
    <text evidence="4">The sequence shown here is derived from an EMBL/GenBank/DDBJ whole genome shotgun (WGS) entry which is preliminary data.</text>
</comment>
<name>A0ABN2S8C5_9ACTN</name>
<dbReference type="Gene3D" id="3.40.50.720">
    <property type="entry name" value="NAD(P)-binding Rossmann-like Domain"/>
    <property type="match status" value="1"/>
</dbReference>
<proteinExistence type="predicted"/>
<evidence type="ECO:0000256" key="2">
    <source>
        <dbReference type="SAM" id="MobiDB-lite"/>
    </source>
</evidence>
<evidence type="ECO:0000313" key="5">
    <source>
        <dbReference type="Proteomes" id="UP001499854"/>
    </source>
</evidence>
<evidence type="ECO:0000313" key="4">
    <source>
        <dbReference type="EMBL" id="GAA1982280.1"/>
    </source>
</evidence>
<feature type="region of interest" description="Disordered" evidence="2">
    <location>
        <begin position="326"/>
        <end position="345"/>
    </location>
</feature>
<dbReference type="PANTHER" id="PTHR43205">
    <property type="entry name" value="PROSTAGLANDIN REDUCTASE"/>
    <property type="match status" value="1"/>
</dbReference>
<organism evidence="4 5">
    <name type="scientific">Catenulispora subtropica</name>
    <dbReference type="NCBI Taxonomy" id="450798"/>
    <lineage>
        <taxon>Bacteria</taxon>
        <taxon>Bacillati</taxon>
        <taxon>Actinomycetota</taxon>
        <taxon>Actinomycetes</taxon>
        <taxon>Catenulisporales</taxon>
        <taxon>Catenulisporaceae</taxon>
        <taxon>Catenulispora</taxon>
    </lineage>
</organism>
<dbReference type="Gene3D" id="3.90.180.10">
    <property type="entry name" value="Medium-chain alcohol dehydrogenases, catalytic domain"/>
    <property type="match status" value="1"/>
</dbReference>
<dbReference type="RefSeq" id="WP_344659505.1">
    <property type="nucleotide sequence ID" value="NZ_BAAAQM010000029.1"/>
</dbReference>
<dbReference type="InterPro" id="IPR045010">
    <property type="entry name" value="MDR_fam"/>
</dbReference>